<dbReference type="InterPro" id="IPR039422">
    <property type="entry name" value="MarR/SlyA-like"/>
</dbReference>
<evidence type="ECO:0000313" key="2">
    <source>
        <dbReference type="EMBL" id="KCZ54169.1"/>
    </source>
</evidence>
<dbReference type="InterPro" id="IPR036390">
    <property type="entry name" value="WH_DNA-bd_sf"/>
</dbReference>
<accession>A0A062UC79</accession>
<dbReference type="AlphaFoldDB" id="A0A062UC79"/>
<dbReference type="InterPro" id="IPR000835">
    <property type="entry name" value="HTH_MarR-typ"/>
</dbReference>
<name>A0A062UC79_9PROT</name>
<dbReference type="PATRIC" id="fig|1280946.3.peg.2123"/>
<dbReference type="GO" id="GO:0006950">
    <property type="term" value="P:response to stress"/>
    <property type="evidence" value="ECO:0007669"/>
    <property type="project" value="TreeGrafter"/>
</dbReference>
<sequence length="153" mass="16694">MTNEHHTPAGAALTGLVLEIFRLNGRLLAEGDRLMAGTGLTSARWQVMGAIHFASKPQTVSWLARNMGLTRQAVQRVVNDLEGEGLVAFQENPAHRRAQLVTLTQKGQAAYAGADQRQVPWANDLAEGFDAAELEQALELLRGIRDRLEAVRG</sequence>
<keyword evidence="3" id="KW-1185">Reference proteome</keyword>
<organism evidence="2 3">
    <name type="scientific">Hyphomonas beringensis</name>
    <dbReference type="NCBI Taxonomy" id="1280946"/>
    <lineage>
        <taxon>Bacteria</taxon>
        <taxon>Pseudomonadati</taxon>
        <taxon>Pseudomonadota</taxon>
        <taxon>Alphaproteobacteria</taxon>
        <taxon>Hyphomonadales</taxon>
        <taxon>Hyphomonadaceae</taxon>
        <taxon>Hyphomonas</taxon>
    </lineage>
</organism>
<dbReference type="Proteomes" id="UP000027037">
    <property type="component" value="Unassembled WGS sequence"/>
</dbReference>
<dbReference type="InterPro" id="IPR036388">
    <property type="entry name" value="WH-like_DNA-bd_sf"/>
</dbReference>
<evidence type="ECO:0000313" key="3">
    <source>
        <dbReference type="Proteomes" id="UP000027037"/>
    </source>
</evidence>
<dbReference type="PROSITE" id="PS50995">
    <property type="entry name" value="HTH_MARR_2"/>
    <property type="match status" value="1"/>
</dbReference>
<gene>
    <name evidence="2" type="ORF">HY29_15615</name>
</gene>
<dbReference type="PRINTS" id="PR00598">
    <property type="entry name" value="HTHMARR"/>
</dbReference>
<dbReference type="Pfam" id="PF12802">
    <property type="entry name" value="MarR_2"/>
    <property type="match status" value="1"/>
</dbReference>
<protein>
    <recommendedName>
        <fullName evidence="1">HTH marR-type domain-containing protein</fullName>
    </recommendedName>
</protein>
<dbReference type="eggNOG" id="COG1846">
    <property type="taxonomic scope" value="Bacteria"/>
</dbReference>
<comment type="caution">
    <text evidence="2">The sequence shown here is derived from an EMBL/GenBank/DDBJ whole genome shotgun (WGS) entry which is preliminary data.</text>
</comment>
<dbReference type="PANTHER" id="PTHR33164">
    <property type="entry name" value="TRANSCRIPTIONAL REGULATOR, MARR FAMILY"/>
    <property type="match status" value="1"/>
</dbReference>
<dbReference type="OrthoDB" id="582199at2"/>
<dbReference type="Gene3D" id="1.10.10.10">
    <property type="entry name" value="Winged helix-like DNA-binding domain superfamily/Winged helix DNA-binding domain"/>
    <property type="match status" value="1"/>
</dbReference>
<feature type="domain" description="HTH marR-type" evidence="1">
    <location>
        <begin position="13"/>
        <end position="146"/>
    </location>
</feature>
<dbReference type="PANTHER" id="PTHR33164:SF43">
    <property type="entry name" value="HTH-TYPE TRANSCRIPTIONAL REPRESSOR YETL"/>
    <property type="match status" value="1"/>
</dbReference>
<dbReference type="RefSeq" id="WP_034796597.1">
    <property type="nucleotide sequence ID" value="NZ_AWFF01000042.1"/>
</dbReference>
<dbReference type="EMBL" id="AWFF01000042">
    <property type="protein sequence ID" value="KCZ54169.1"/>
    <property type="molecule type" value="Genomic_DNA"/>
</dbReference>
<dbReference type="SUPFAM" id="SSF46785">
    <property type="entry name" value="Winged helix' DNA-binding domain"/>
    <property type="match status" value="1"/>
</dbReference>
<dbReference type="SMART" id="SM00347">
    <property type="entry name" value="HTH_MARR"/>
    <property type="match status" value="1"/>
</dbReference>
<evidence type="ECO:0000259" key="1">
    <source>
        <dbReference type="PROSITE" id="PS50995"/>
    </source>
</evidence>
<reference evidence="2 3" key="1">
    <citation type="journal article" date="2014" name="Antonie Van Leeuwenhoek">
        <title>Hyphomonas beringensis sp. nov. and Hyphomonas chukchiensis sp. nov., isolated from surface seawater of the Bering Sea and Chukchi Sea.</title>
        <authorList>
            <person name="Li C."/>
            <person name="Lai Q."/>
            <person name="Li G."/>
            <person name="Dong C."/>
            <person name="Wang J."/>
            <person name="Liao Y."/>
            <person name="Shao Z."/>
        </authorList>
    </citation>
    <scope>NUCLEOTIDE SEQUENCE [LARGE SCALE GENOMIC DNA]</scope>
    <source>
        <strain evidence="2 3">25B14_1</strain>
    </source>
</reference>
<dbReference type="GO" id="GO:0003700">
    <property type="term" value="F:DNA-binding transcription factor activity"/>
    <property type="evidence" value="ECO:0007669"/>
    <property type="project" value="InterPro"/>
</dbReference>
<dbReference type="STRING" id="1280946.HY29_15615"/>
<proteinExistence type="predicted"/>